<gene>
    <name evidence="8" type="ORF">H0486_05895</name>
</gene>
<dbReference type="Pfam" id="PF07690">
    <property type="entry name" value="MFS_1"/>
    <property type="match status" value="1"/>
</dbReference>
<dbReference type="RefSeq" id="WP_228352130.1">
    <property type="nucleotide sequence ID" value="NZ_JACEGA010000001.1"/>
</dbReference>
<organism evidence="8 9">
    <name type="scientific">Variimorphobacter saccharofermentans</name>
    <dbReference type="NCBI Taxonomy" id="2755051"/>
    <lineage>
        <taxon>Bacteria</taxon>
        <taxon>Bacillati</taxon>
        <taxon>Bacillota</taxon>
        <taxon>Clostridia</taxon>
        <taxon>Lachnospirales</taxon>
        <taxon>Lachnospiraceae</taxon>
        <taxon>Variimorphobacter</taxon>
    </lineage>
</organism>
<dbReference type="InterPro" id="IPR052528">
    <property type="entry name" value="Sugar_transport-like"/>
</dbReference>
<dbReference type="InterPro" id="IPR011701">
    <property type="entry name" value="MFS"/>
</dbReference>
<keyword evidence="9" id="KW-1185">Reference proteome</keyword>
<evidence type="ECO:0000313" key="9">
    <source>
        <dbReference type="Proteomes" id="UP000574276"/>
    </source>
</evidence>
<feature type="transmembrane region" description="Helical" evidence="6">
    <location>
        <begin position="309"/>
        <end position="331"/>
    </location>
</feature>
<keyword evidence="5 6" id="KW-0472">Membrane</keyword>
<dbReference type="SUPFAM" id="SSF103473">
    <property type="entry name" value="MFS general substrate transporter"/>
    <property type="match status" value="1"/>
</dbReference>
<protein>
    <submittedName>
        <fullName evidence="8">MFS transporter</fullName>
    </submittedName>
</protein>
<evidence type="ECO:0000256" key="6">
    <source>
        <dbReference type="SAM" id="Phobius"/>
    </source>
</evidence>
<feature type="transmembrane region" description="Helical" evidence="6">
    <location>
        <begin position="65"/>
        <end position="84"/>
    </location>
</feature>
<dbReference type="InterPro" id="IPR020846">
    <property type="entry name" value="MFS_dom"/>
</dbReference>
<comment type="caution">
    <text evidence="8">The sequence shown here is derived from an EMBL/GenBank/DDBJ whole genome shotgun (WGS) entry which is preliminary data.</text>
</comment>
<feature type="transmembrane region" description="Helical" evidence="6">
    <location>
        <begin position="243"/>
        <end position="266"/>
    </location>
</feature>
<accession>A0A839JYD1</accession>
<evidence type="ECO:0000256" key="1">
    <source>
        <dbReference type="ARBA" id="ARBA00004651"/>
    </source>
</evidence>
<dbReference type="AlphaFoldDB" id="A0A839JYD1"/>
<feature type="transmembrane region" description="Helical" evidence="6">
    <location>
        <begin position="28"/>
        <end position="45"/>
    </location>
</feature>
<evidence type="ECO:0000256" key="4">
    <source>
        <dbReference type="ARBA" id="ARBA00022989"/>
    </source>
</evidence>
<feature type="transmembrane region" description="Helical" evidence="6">
    <location>
        <begin position="278"/>
        <end position="297"/>
    </location>
</feature>
<dbReference type="PROSITE" id="PS50850">
    <property type="entry name" value="MFS"/>
    <property type="match status" value="1"/>
</dbReference>
<sequence>MKNITNYLLHDLVPFIRYSVKAPKNRKIILFSLEGMLITVVNNLIANNNNLFATRLGANDYELSLVITLPQLIGMLVLIPGGILTDRMPNKRNMVIIALTSVAAFYTAIGFVPLLGLHRLQAFLLLLAISTGPMTIYNVSWQAYFSDVVEPDTRNTILTARTGLTFLVGIIISLGSGALLSAAKTINDKLWVHQIYFWTAVILLMVQAFVLKKIPDNKEHISSRIGIRDLKAALSELRSNKRFLGFIGVAIFFYVTWHMDWTLYFLGQVNYIGLNEAWLSYVSIGGAVVQFLTVGFWSRINVKWGVRFGMIFGNLGLSLFPICMIISTSIPSEYGKVVFLILNTLCNFAMATTTLNILQCLLQVIPDKNKTLNISIYTVLVTLSNAVMPLVGVSVYTALGADLQAMHMVFWIIFALRIVATGLWITRYIMLRNEPK</sequence>
<dbReference type="PANTHER" id="PTHR23526">
    <property type="entry name" value="INTEGRAL MEMBRANE TRANSPORT PROTEIN-RELATED"/>
    <property type="match status" value="1"/>
</dbReference>
<evidence type="ECO:0000256" key="2">
    <source>
        <dbReference type="ARBA" id="ARBA00022448"/>
    </source>
</evidence>
<name>A0A839JYD1_9FIRM</name>
<feature type="transmembrane region" description="Helical" evidence="6">
    <location>
        <begin position="408"/>
        <end position="430"/>
    </location>
</feature>
<dbReference type="GO" id="GO:0022857">
    <property type="term" value="F:transmembrane transporter activity"/>
    <property type="evidence" value="ECO:0007669"/>
    <property type="project" value="InterPro"/>
</dbReference>
<evidence type="ECO:0000259" key="7">
    <source>
        <dbReference type="PROSITE" id="PS50850"/>
    </source>
</evidence>
<keyword evidence="3 6" id="KW-0812">Transmembrane</keyword>
<keyword evidence="2" id="KW-0813">Transport</keyword>
<feature type="transmembrane region" description="Helical" evidence="6">
    <location>
        <begin position="195"/>
        <end position="211"/>
    </location>
</feature>
<proteinExistence type="predicted"/>
<feature type="transmembrane region" description="Helical" evidence="6">
    <location>
        <begin position="122"/>
        <end position="141"/>
    </location>
</feature>
<evidence type="ECO:0000313" key="8">
    <source>
        <dbReference type="EMBL" id="MBB2182406.1"/>
    </source>
</evidence>
<comment type="subcellular location">
    <subcellularLocation>
        <location evidence="1">Cell membrane</location>
        <topology evidence="1">Multi-pass membrane protein</topology>
    </subcellularLocation>
</comment>
<feature type="transmembrane region" description="Helical" evidence="6">
    <location>
        <begin position="96"/>
        <end position="116"/>
    </location>
</feature>
<dbReference type="InterPro" id="IPR036259">
    <property type="entry name" value="MFS_trans_sf"/>
</dbReference>
<dbReference type="GO" id="GO:0005886">
    <property type="term" value="C:plasma membrane"/>
    <property type="evidence" value="ECO:0007669"/>
    <property type="project" value="UniProtKB-SubCell"/>
</dbReference>
<feature type="transmembrane region" description="Helical" evidence="6">
    <location>
        <begin position="374"/>
        <end position="396"/>
    </location>
</feature>
<dbReference type="Proteomes" id="UP000574276">
    <property type="component" value="Unassembled WGS sequence"/>
</dbReference>
<feature type="transmembrane region" description="Helical" evidence="6">
    <location>
        <begin position="162"/>
        <end position="183"/>
    </location>
</feature>
<reference evidence="8 9" key="1">
    <citation type="submission" date="2020-07" db="EMBL/GenBank/DDBJ databases">
        <title>Characterization and genome sequencing of isolate MD1, a novel member within the family Lachnospiraceae.</title>
        <authorList>
            <person name="Rettenmaier R."/>
            <person name="Di Bello L."/>
            <person name="Zinser C."/>
            <person name="Scheitz K."/>
            <person name="Liebl W."/>
            <person name="Zverlov V."/>
        </authorList>
    </citation>
    <scope>NUCLEOTIDE SEQUENCE [LARGE SCALE GENOMIC DNA]</scope>
    <source>
        <strain evidence="8 9">MD1</strain>
    </source>
</reference>
<keyword evidence="4 6" id="KW-1133">Transmembrane helix</keyword>
<evidence type="ECO:0000256" key="5">
    <source>
        <dbReference type="ARBA" id="ARBA00023136"/>
    </source>
</evidence>
<dbReference type="PANTHER" id="PTHR23526:SF2">
    <property type="entry name" value="MAJOR FACILITATOR SUPERFAMILY (MFS) PROFILE DOMAIN-CONTAINING PROTEIN"/>
    <property type="match status" value="1"/>
</dbReference>
<dbReference type="Gene3D" id="1.20.1250.20">
    <property type="entry name" value="MFS general substrate transporter like domains"/>
    <property type="match status" value="1"/>
</dbReference>
<evidence type="ECO:0000256" key="3">
    <source>
        <dbReference type="ARBA" id="ARBA00022692"/>
    </source>
</evidence>
<dbReference type="EMBL" id="JACEGA010000001">
    <property type="protein sequence ID" value="MBB2182406.1"/>
    <property type="molecule type" value="Genomic_DNA"/>
</dbReference>
<feature type="domain" description="Major facilitator superfamily (MFS) profile" evidence="7">
    <location>
        <begin position="27"/>
        <end position="432"/>
    </location>
</feature>
<feature type="transmembrane region" description="Helical" evidence="6">
    <location>
        <begin position="337"/>
        <end position="362"/>
    </location>
</feature>